<dbReference type="SUPFAM" id="SSF55729">
    <property type="entry name" value="Acyl-CoA N-acyltransferases (Nat)"/>
    <property type="match status" value="1"/>
</dbReference>
<dbReference type="AlphaFoldDB" id="A0A1H3XAG0"/>
<dbReference type="Proteomes" id="UP000242469">
    <property type="component" value="Unassembled WGS sequence"/>
</dbReference>
<keyword evidence="2" id="KW-1185">Reference proteome</keyword>
<evidence type="ECO:0000313" key="2">
    <source>
        <dbReference type="Proteomes" id="UP000242469"/>
    </source>
</evidence>
<dbReference type="Pfam" id="PF12261">
    <property type="entry name" value="T_hemolysin"/>
    <property type="match status" value="1"/>
</dbReference>
<dbReference type="STRING" id="1122198.SAMN02745729_10193"/>
<dbReference type="RefSeq" id="WP_175527528.1">
    <property type="nucleotide sequence ID" value="NZ_FNRJ01000001.1"/>
</dbReference>
<sequence length="224" mass="24934">MSLNPPRINQPTSLSLHDQACAARPGIEAFIRERFRVVHAADIHDFLPTLVSCRNARGELVAAAGFQLAAEASLFLETYLDTPIEHCLADRLTVMPTRDRIVEVGNLATLKPGQVRQLIVTLAAWFDRRQLEWAVLTLTPTLINSFRRLGLELHPLAPARQERLSHGSSRWGHYYDQKPMVVAVSIPVGAACLRCQTVTHPTHATYERPTIAITENAHALPSVR</sequence>
<dbReference type="EMBL" id="FNRJ01000001">
    <property type="protein sequence ID" value="SDZ96385.1"/>
    <property type="molecule type" value="Genomic_DNA"/>
</dbReference>
<name>A0A1H3XAG0_9GAMM</name>
<accession>A0A1H3XAG0</accession>
<reference evidence="2" key="1">
    <citation type="submission" date="2016-10" db="EMBL/GenBank/DDBJ databases">
        <authorList>
            <person name="Varghese N."/>
            <person name="Submissions S."/>
        </authorList>
    </citation>
    <scope>NUCLEOTIDE SEQUENCE [LARGE SCALE GENOMIC DNA]</scope>
    <source>
        <strain evidence="2">DSM 11526</strain>
    </source>
</reference>
<dbReference type="InterPro" id="IPR016181">
    <property type="entry name" value="Acyl_CoA_acyltransferase"/>
</dbReference>
<gene>
    <name evidence="1" type="ORF">SAMN02745729_10193</name>
</gene>
<evidence type="ECO:0000313" key="1">
    <source>
        <dbReference type="EMBL" id="SDZ96385.1"/>
    </source>
</evidence>
<organism evidence="1 2">
    <name type="scientific">Marinobacterium iners DSM 11526</name>
    <dbReference type="NCBI Taxonomy" id="1122198"/>
    <lineage>
        <taxon>Bacteria</taxon>
        <taxon>Pseudomonadati</taxon>
        <taxon>Pseudomonadota</taxon>
        <taxon>Gammaproteobacteria</taxon>
        <taxon>Oceanospirillales</taxon>
        <taxon>Oceanospirillaceae</taxon>
        <taxon>Marinobacterium</taxon>
    </lineage>
</organism>
<proteinExistence type="predicted"/>
<dbReference type="InterPro" id="IPR022050">
    <property type="entry name" value="T_hemolysin"/>
</dbReference>
<protein>
    <submittedName>
        <fullName evidence="1">Thermostable hemolysin</fullName>
    </submittedName>
</protein>